<comment type="function">
    <text evidence="3">Catalyzes a salvage reaction resulting in the formation of AMP, that is energically less costly than de novo synthesis.</text>
</comment>
<dbReference type="Proteomes" id="UP000094455">
    <property type="component" value="Unassembled WGS sequence"/>
</dbReference>
<gene>
    <name evidence="15" type="ORF">PICMEDRAFT_33437</name>
</gene>
<evidence type="ECO:0000256" key="9">
    <source>
        <dbReference type="ARBA" id="ARBA00017366"/>
    </source>
</evidence>
<name>A0A1E3NLA5_9ASCO</name>
<evidence type="ECO:0000256" key="10">
    <source>
        <dbReference type="ARBA" id="ARBA00022490"/>
    </source>
</evidence>
<dbReference type="RefSeq" id="XP_019018038.1">
    <property type="nucleotide sequence ID" value="XM_019162825.1"/>
</dbReference>
<dbReference type="FunFam" id="3.40.50.2020:FF:000004">
    <property type="entry name" value="Adenine phosphoribosyltransferase"/>
    <property type="match status" value="1"/>
</dbReference>
<dbReference type="EMBL" id="KV454003">
    <property type="protein sequence ID" value="ODQ46925.1"/>
    <property type="molecule type" value="Genomic_DNA"/>
</dbReference>
<evidence type="ECO:0000256" key="3">
    <source>
        <dbReference type="ARBA" id="ARBA00003968"/>
    </source>
</evidence>
<dbReference type="InterPro" id="IPR000836">
    <property type="entry name" value="PRTase_dom"/>
</dbReference>
<reference evidence="15 16" key="1">
    <citation type="journal article" date="2016" name="Proc. Natl. Acad. Sci. U.S.A.">
        <title>Comparative genomics of biotechnologically important yeasts.</title>
        <authorList>
            <person name="Riley R."/>
            <person name="Haridas S."/>
            <person name="Wolfe K.H."/>
            <person name="Lopes M.R."/>
            <person name="Hittinger C.T."/>
            <person name="Goeker M."/>
            <person name="Salamov A.A."/>
            <person name="Wisecaver J.H."/>
            <person name="Long T.M."/>
            <person name="Calvey C.H."/>
            <person name="Aerts A.L."/>
            <person name="Barry K.W."/>
            <person name="Choi C."/>
            <person name="Clum A."/>
            <person name="Coughlan A.Y."/>
            <person name="Deshpande S."/>
            <person name="Douglass A.P."/>
            <person name="Hanson S.J."/>
            <person name="Klenk H.-P."/>
            <person name="LaButti K.M."/>
            <person name="Lapidus A."/>
            <person name="Lindquist E.A."/>
            <person name="Lipzen A.M."/>
            <person name="Meier-Kolthoff J.P."/>
            <person name="Ohm R.A."/>
            <person name="Otillar R.P."/>
            <person name="Pangilinan J.L."/>
            <person name="Peng Y."/>
            <person name="Rokas A."/>
            <person name="Rosa C.A."/>
            <person name="Scheuner C."/>
            <person name="Sibirny A.A."/>
            <person name="Slot J.C."/>
            <person name="Stielow J.B."/>
            <person name="Sun H."/>
            <person name="Kurtzman C.P."/>
            <person name="Blackwell M."/>
            <person name="Grigoriev I.V."/>
            <person name="Jeffries T.W."/>
        </authorList>
    </citation>
    <scope>NUCLEOTIDE SEQUENCE [LARGE SCALE GENOMIC DNA]</scope>
    <source>
        <strain evidence="15 16">NRRL Y-2026</strain>
    </source>
</reference>
<evidence type="ECO:0000313" key="16">
    <source>
        <dbReference type="Proteomes" id="UP000094455"/>
    </source>
</evidence>
<keyword evidence="12" id="KW-0808">Transferase</keyword>
<evidence type="ECO:0000256" key="2">
    <source>
        <dbReference type="ARBA" id="ARBA00001946"/>
    </source>
</evidence>
<dbReference type="PANTHER" id="PTHR32315:SF3">
    <property type="entry name" value="ADENINE PHOSPHORIBOSYLTRANSFERASE"/>
    <property type="match status" value="1"/>
</dbReference>
<dbReference type="EC" id="2.4.2.7" evidence="8"/>
<comment type="subcellular location">
    <subcellularLocation>
        <location evidence="4">Cytoplasm</location>
    </subcellularLocation>
</comment>
<dbReference type="SUPFAM" id="SSF53271">
    <property type="entry name" value="PRTase-like"/>
    <property type="match status" value="1"/>
</dbReference>
<evidence type="ECO:0000256" key="7">
    <source>
        <dbReference type="ARBA" id="ARBA00011738"/>
    </source>
</evidence>
<evidence type="ECO:0000256" key="8">
    <source>
        <dbReference type="ARBA" id="ARBA00011893"/>
    </source>
</evidence>
<dbReference type="GO" id="GO:0006168">
    <property type="term" value="P:adenine salvage"/>
    <property type="evidence" value="ECO:0007669"/>
    <property type="project" value="InterPro"/>
</dbReference>
<evidence type="ECO:0000256" key="1">
    <source>
        <dbReference type="ARBA" id="ARBA00000868"/>
    </source>
</evidence>
<comment type="subunit">
    <text evidence="7">Homodimer.</text>
</comment>
<dbReference type="Pfam" id="PF00156">
    <property type="entry name" value="Pribosyltran"/>
    <property type="match status" value="1"/>
</dbReference>
<dbReference type="GO" id="GO:0005737">
    <property type="term" value="C:cytoplasm"/>
    <property type="evidence" value="ECO:0007669"/>
    <property type="project" value="UniProtKB-SubCell"/>
</dbReference>
<evidence type="ECO:0000256" key="11">
    <source>
        <dbReference type="ARBA" id="ARBA00022676"/>
    </source>
</evidence>
<dbReference type="InterPro" id="IPR050054">
    <property type="entry name" value="UPRTase/APRTase"/>
</dbReference>
<keyword evidence="11" id="KW-0328">Glycosyltransferase</keyword>
<dbReference type="NCBIfam" id="TIGR01090">
    <property type="entry name" value="apt"/>
    <property type="match status" value="1"/>
</dbReference>
<dbReference type="HAMAP" id="MF_00004">
    <property type="entry name" value="Aden_phosphoribosyltr"/>
    <property type="match status" value="1"/>
</dbReference>
<dbReference type="PANTHER" id="PTHR32315">
    <property type="entry name" value="ADENINE PHOSPHORIBOSYLTRANSFERASE"/>
    <property type="match status" value="1"/>
</dbReference>
<comment type="cofactor">
    <cofactor evidence="2">
        <name>Mg(2+)</name>
        <dbReference type="ChEBI" id="CHEBI:18420"/>
    </cofactor>
</comment>
<accession>A0A1E3NLA5</accession>
<dbReference type="InterPro" id="IPR005764">
    <property type="entry name" value="Ade_phspho_trans"/>
</dbReference>
<evidence type="ECO:0000256" key="4">
    <source>
        <dbReference type="ARBA" id="ARBA00004496"/>
    </source>
</evidence>
<evidence type="ECO:0000256" key="13">
    <source>
        <dbReference type="ARBA" id="ARBA00022726"/>
    </source>
</evidence>
<dbReference type="Gene3D" id="3.40.50.2020">
    <property type="match status" value="1"/>
</dbReference>
<evidence type="ECO:0000313" key="15">
    <source>
        <dbReference type="EMBL" id="ODQ46925.1"/>
    </source>
</evidence>
<keyword evidence="10" id="KW-0963">Cytoplasm</keyword>
<evidence type="ECO:0000256" key="12">
    <source>
        <dbReference type="ARBA" id="ARBA00022679"/>
    </source>
</evidence>
<dbReference type="InterPro" id="IPR029057">
    <property type="entry name" value="PRTase-like"/>
</dbReference>
<dbReference type="STRING" id="763406.A0A1E3NLA5"/>
<dbReference type="GO" id="GO:0003999">
    <property type="term" value="F:adenine phosphoribosyltransferase activity"/>
    <property type="evidence" value="ECO:0007669"/>
    <property type="project" value="UniProtKB-EC"/>
</dbReference>
<dbReference type="GO" id="GO:0006166">
    <property type="term" value="P:purine ribonucleoside salvage"/>
    <property type="evidence" value="ECO:0007669"/>
    <property type="project" value="UniProtKB-KW"/>
</dbReference>
<keyword evidence="16" id="KW-1185">Reference proteome</keyword>
<feature type="domain" description="Phosphoribosyltransferase" evidence="14">
    <location>
        <begin position="46"/>
        <end position="162"/>
    </location>
</feature>
<evidence type="ECO:0000259" key="14">
    <source>
        <dbReference type="Pfam" id="PF00156"/>
    </source>
</evidence>
<comment type="pathway">
    <text evidence="5">Purine metabolism; AMP biosynthesis via salvage pathway; AMP from adenine: step 1/1.</text>
</comment>
<dbReference type="UniPathway" id="UPA00588">
    <property type="reaction ID" value="UER00646"/>
</dbReference>
<sequence>MHENEELQALAYELRCALHQYPNFPTEGILFEDFLPLFRSPQLFNKLIVAFKLYIEENFDQTIDYIVGLESRGFLFGPTLALALDAGFVPIRKAGKLPGEVYKVAYTKEYGQDFFEIQQDSFPEGANVLIVDDILATGGSAHAAGELVQKCKANILGFCFVMELDFLKGKDRLQAPTFTLLQGQPESLKEASH</sequence>
<dbReference type="NCBIfam" id="NF002636">
    <property type="entry name" value="PRK02304.1-5"/>
    <property type="match status" value="1"/>
</dbReference>
<proteinExistence type="inferred from homology"/>
<dbReference type="GO" id="GO:0002055">
    <property type="term" value="F:adenine binding"/>
    <property type="evidence" value="ECO:0007669"/>
    <property type="project" value="TreeGrafter"/>
</dbReference>
<comment type="similarity">
    <text evidence="6">Belongs to the purine/pyrimidine phosphoribosyltransferase family.</text>
</comment>
<organism evidence="15 16">
    <name type="scientific">Pichia membranifaciens NRRL Y-2026</name>
    <dbReference type="NCBI Taxonomy" id="763406"/>
    <lineage>
        <taxon>Eukaryota</taxon>
        <taxon>Fungi</taxon>
        <taxon>Dikarya</taxon>
        <taxon>Ascomycota</taxon>
        <taxon>Saccharomycotina</taxon>
        <taxon>Pichiomycetes</taxon>
        <taxon>Pichiales</taxon>
        <taxon>Pichiaceae</taxon>
        <taxon>Pichia</taxon>
    </lineage>
</organism>
<dbReference type="CDD" id="cd06223">
    <property type="entry name" value="PRTases_typeI"/>
    <property type="match status" value="1"/>
</dbReference>
<dbReference type="OrthoDB" id="363185at2759"/>
<dbReference type="GO" id="GO:0044209">
    <property type="term" value="P:AMP salvage"/>
    <property type="evidence" value="ECO:0007669"/>
    <property type="project" value="UniProtKB-UniPathway"/>
</dbReference>
<dbReference type="AlphaFoldDB" id="A0A1E3NLA5"/>
<dbReference type="GO" id="GO:0016208">
    <property type="term" value="F:AMP binding"/>
    <property type="evidence" value="ECO:0007669"/>
    <property type="project" value="TreeGrafter"/>
</dbReference>
<evidence type="ECO:0000256" key="5">
    <source>
        <dbReference type="ARBA" id="ARBA00004659"/>
    </source>
</evidence>
<comment type="catalytic activity">
    <reaction evidence="1">
        <text>AMP + diphosphate = 5-phospho-alpha-D-ribose 1-diphosphate + adenine</text>
        <dbReference type="Rhea" id="RHEA:16609"/>
        <dbReference type="ChEBI" id="CHEBI:16708"/>
        <dbReference type="ChEBI" id="CHEBI:33019"/>
        <dbReference type="ChEBI" id="CHEBI:58017"/>
        <dbReference type="ChEBI" id="CHEBI:456215"/>
        <dbReference type="EC" id="2.4.2.7"/>
    </reaction>
</comment>
<evidence type="ECO:0000256" key="6">
    <source>
        <dbReference type="ARBA" id="ARBA00008391"/>
    </source>
</evidence>
<dbReference type="GeneID" id="30179512"/>
<protein>
    <recommendedName>
        <fullName evidence="9">Adenine phosphoribosyltransferase</fullName>
        <ecNumber evidence="8">2.4.2.7</ecNumber>
    </recommendedName>
</protein>
<keyword evidence="13" id="KW-0660">Purine salvage</keyword>